<protein>
    <submittedName>
        <fullName evidence="8">Choline dehydrogenase</fullName>
    </submittedName>
</protein>
<dbReference type="EMBL" id="FNEB01000017">
    <property type="protein sequence ID" value="SDJ37091.1"/>
    <property type="molecule type" value="Genomic_DNA"/>
</dbReference>
<dbReference type="GO" id="GO:0050660">
    <property type="term" value="F:flavin adenine dinucleotide binding"/>
    <property type="evidence" value="ECO:0007669"/>
    <property type="project" value="InterPro"/>
</dbReference>
<dbReference type="GO" id="GO:0016614">
    <property type="term" value="F:oxidoreductase activity, acting on CH-OH group of donors"/>
    <property type="evidence" value="ECO:0007669"/>
    <property type="project" value="InterPro"/>
</dbReference>
<organism evidence="8 9">
    <name type="scientific">Lutimaribacter saemankumensis</name>
    <dbReference type="NCBI Taxonomy" id="490829"/>
    <lineage>
        <taxon>Bacteria</taxon>
        <taxon>Pseudomonadati</taxon>
        <taxon>Pseudomonadota</taxon>
        <taxon>Alphaproteobacteria</taxon>
        <taxon>Rhodobacterales</taxon>
        <taxon>Roseobacteraceae</taxon>
        <taxon>Lutimaribacter</taxon>
    </lineage>
</organism>
<dbReference type="OrthoDB" id="9785276at2"/>
<reference evidence="8 9" key="1">
    <citation type="submission" date="2016-10" db="EMBL/GenBank/DDBJ databases">
        <authorList>
            <person name="de Groot N.N."/>
        </authorList>
    </citation>
    <scope>NUCLEOTIDE SEQUENCE [LARGE SCALE GENOMIC DNA]</scope>
    <source>
        <strain evidence="8 9">DSM 28010</strain>
    </source>
</reference>
<accession>A0A1G8T6T9</accession>
<dbReference type="PIRSF" id="PIRSF000137">
    <property type="entry name" value="Alcohol_oxidase"/>
    <property type="match status" value="1"/>
</dbReference>
<evidence type="ECO:0000259" key="7">
    <source>
        <dbReference type="PROSITE" id="PS00624"/>
    </source>
</evidence>
<sequence>MYDTIILGAGSAGCVMANRLTEDPNRKVLLLEAGGDAPINSKVPSDWITLFNTEYDWSYHTVAQAGCRGRRIFWPRGKMVGGSGAMNAMIYIRGLPSDFEGWANNEGCPRWGWDGMLKEFITSENNAQLGNDPFHGSDGPLHVENPTYSHPYEQAWIDAGVAAGYPANSDFNGVQQEGFGYFQLLIRDGVRAGPNRAYLDPVMDRPNLTLERHVRIIRIIIEKERAVGVEILRNGRPERVRAENGVVLATGAINTPHLLMLSGVGPADQLKAHGIETLVNSPEVGQHLQDHISVPISYYTKESTGVGAWDEAFLEDSFAQWEKDGTGPRSVPWAAAGAHVATEGADEPDLQLYGVVSPHRDYGRFLADKPGMTLHAVLQRPKSEGEIRLASADPISDPLVDPKYFSSDPSGQDLQKLVEGLRIQRRVAQSAPLADLLDGEMQPSAGCQSDDELKDHVRGHCMTLYHAAGTCRMGNDASAVVDSDTLRVNGIENLFIGDASVMPRMISGNIQATVIAIAERAARSIRNSGRGF</sequence>
<dbReference type="InterPro" id="IPR012132">
    <property type="entry name" value="GMC_OxRdtase"/>
</dbReference>
<evidence type="ECO:0000256" key="4">
    <source>
        <dbReference type="ARBA" id="ARBA00022827"/>
    </source>
</evidence>
<comment type="cofactor">
    <cofactor evidence="1">
        <name>FAD</name>
        <dbReference type="ChEBI" id="CHEBI:57692"/>
    </cofactor>
</comment>
<dbReference type="Gene3D" id="3.30.560.10">
    <property type="entry name" value="Glucose Oxidase, domain 3"/>
    <property type="match status" value="1"/>
</dbReference>
<dbReference type="PANTHER" id="PTHR11552">
    <property type="entry name" value="GLUCOSE-METHANOL-CHOLINE GMC OXIDOREDUCTASE"/>
    <property type="match status" value="1"/>
</dbReference>
<evidence type="ECO:0000256" key="2">
    <source>
        <dbReference type="ARBA" id="ARBA00010790"/>
    </source>
</evidence>
<dbReference type="STRING" id="490829.SAMN05421850_11714"/>
<dbReference type="Pfam" id="PF05199">
    <property type="entry name" value="GMC_oxred_C"/>
    <property type="match status" value="1"/>
</dbReference>
<dbReference type="RefSeq" id="WP_090030597.1">
    <property type="nucleotide sequence ID" value="NZ_FNEB01000017.1"/>
</dbReference>
<dbReference type="SUPFAM" id="SSF51905">
    <property type="entry name" value="FAD/NAD(P)-binding domain"/>
    <property type="match status" value="1"/>
</dbReference>
<evidence type="ECO:0000313" key="8">
    <source>
        <dbReference type="EMBL" id="SDJ37091.1"/>
    </source>
</evidence>
<name>A0A1G8T6T9_9RHOB</name>
<feature type="domain" description="Glucose-methanol-choline oxidoreductase N-terminal" evidence="6">
    <location>
        <begin position="77"/>
        <end position="100"/>
    </location>
</feature>
<dbReference type="InterPro" id="IPR000172">
    <property type="entry name" value="GMC_OxRdtase_N"/>
</dbReference>
<dbReference type="AlphaFoldDB" id="A0A1G8T6T9"/>
<evidence type="ECO:0000259" key="6">
    <source>
        <dbReference type="PROSITE" id="PS00623"/>
    </source>
</evidence>
<evidence type="ECO:0000313" key="9">
    <source>
        <dbReference type="Proteomes" id="UP000199340"/>
    </source>
</evidence>
<evidence type="ECO:0000256" key="3">
    <source>
        <dbReference type="ARBA" id="ARBA00022630"/>
    </source>
</evidence>
<comment type="similarity">
    <text evidence="2 5">Belongs to the GMC oxidoreductase family.</text>
</comment>
<gene>
    <name evidence="8" type="ORF">SAMN05421850_11714</name>
</gene>
<evidence type="ECO:0000256" key="5">
    <source>
        <dbReference type="RuleBase" id="RU003968"/>
    </source>
</evidence>
<dbReference type="Pfam" id="PF00732">
    <property type="entry name" value="GMC_oxred_N"/>
    <property type="match status" value="1"/>
</dbReference>
<proteinExistence type="inferred from homology"/>
<keyword evidence="4 5" id="KW-0274">FAD</keyword>
<dbReference type="SUPFAM" id="SSF54373">
    <property type="entry name" value="FAD-linked reductases, C-terminal domain"/>
    <property type="match status" value="1"/>
</dbReference>
<dbReference type="InterPro" id="IPR007867">
    <property type="entry name" value="GMC_OxRtase_C"/>
</dbReference>
<keyword evidence="9" id="KW-1185">Reference proteome</keyword>
<dbReference type="InterPro" id="IPR036188">
    <property type="entry name" value="FAD/NAD-bd_sf"/>
</dbReference>
<feature type="domain" description="Glucose-methanol-choline oxidoreductase N-terminal" evidence="7">
    <location>
        <begin position="251"/>
        <end position="265"/>
    </location>
</feature>
<dbReference type="PROSITE" id="PS00624">
    <property type="entry name" value="GMC_OXRED_2"/>
    <property type="match status" value="1"/>
</dbReference>
<dbReference type="Gene3D" id="3.50.50.60">
    <property type="entry name" value="FAD/NAD(P)-binding domain"/>
    <property type="match status" value="1"/>
</dbReference>
<evidence type="ECO:0000256" key="1">
    <source>
        <dbReference type="ARBA" id="ARBA00001974"/>
    </source>
</evidence>
<dbReference type="PANTHER" id="PTHR11552:SF147">
    <property type="entry name" value="CHOLINE DEHYDROGENASE, MITOCHONDRIAL"/>
    <property type="match status" value="1"/>
</dbReference>
<dbReference type="PROSITE" id="PS00623">
    <property type="entry name" value="GMC_OXRED_1"/>
    <property type="match status" value="1"/>
</dbReference>
<dbReference type="Proteomes" id="UP000199340">
    <property type="component" value="Unassembled WGS sequence"/>
</dbReference>
<keyword evidence="3 5" id="KW-0285">Flavoprotein</keyword>